<evidence type="ECO:0000259" key="1">
    <source>
        <dbReference type="PROSITE" id="PS50943"/>
    </source>
</evidence>
<dbReference type="PROSITE" id="PS50943">
    <property type="entry name" value="HTH_CROC1"/>
    <property type="match status" value="1"/>
</dbReference>
<evidence type="ECO:0000313" key="3">
    <source>
        <dbReference type="Proteomes" id="UP000255423"/>
    </source>
</evidence>
<protein>
    <submittedName>
        <fullName evidence="2">Helix-turn-helix</fullName>
    </submittedName>
</protein>
<feature type="domain" description="HTH cro/C1-type" evidence="1">
    <location>
        <begin position="25"/>
        <end position="70"/>
    </location>
</feature>
<dbReference type="GO" id="GO:0003677">
    <property type="term" value="F:DNA binding"/>
    <property type="evidence" value="ECO:0007669"/>
    <property type="project" value="InterPro"/>
</dbReference>
<dbReference type="InterPro" id="IPR001387">
    <property type="entry name" value="Cro/C1-type_HTH"/>
</dbReference>
<dbReference type="EMBL" id="UHJL01000002">
    <property type="protein sequence ID" value="SUQ24597.1"/>
    <property type="molecule type" value="Genomic_DNA"/>
</dbReference>
<dbReference type="Gene3D" id="1.10.260.40">
    <property type="entry name" value="lambda repressor-like DNA-binding domains"/>
    <property type="match status" value="1"/>
</dbReference>
<name>A0A380S5U3_FIBSU</name>
<dbReference type="Pfam" id="PF01381">
    <property type="entry name" value="HTH_3"/>
    <property type="match status" value="1"/>
</dbReference>
<dbReference type="Proteomes" id="UP000255423">
    <property type="component" value="Unassembled WGS sequence"/>
</dbReference>
<organism evidence="2 3">
    <name type="scientific">Fibrobacter succinogenes</name>
    <name type="common">Bacteroides succinogenes</name>
    <dbReference type="NCBI Taxonomy" id="833"/>
    <lineage>
        <taxon>Bacteria</taxon>
        <taxon>Pseudomonadati</taxon>
        <taxon>Fibrobacterota</taxon>
        <taxon>Fibrobacteria</taxon>
        <taxon>Fibrobacterales</taxon>
        <taxon>Fibrobacteraceae</taxon>
        <taxon>Fibrobacter</taxon>
    </lineage>
</organism>
<reference evidence="2 3" key="1">
    <citation type="submission" date="2017-08" db="EMBL/GenBank/DDBJ databases">
        <authorList>
            <person name="de Groot N.N."/>
        </authorList>
    </citation>
    <scope>NUCLEOTIDE SEQUENCE [LARGE SCALE GENOMIC DNA]</scope>
    <source>
        <strain evidence="2 3">HM2</strain>
    </source>
</reference>
<evidence type="ECO:0000313" key="2">
    <source>
        <dbReference type="EMBL" id="SUQ24597.1"/>
    </source>
</evidence>
<gene>
    <name evidence="2" type="ORF">SAMN05661053_2004</name>
</gene>
<dbReference type="SUPFAM" id="SSF47413">
    <property type="entry name" value="lambda repressor-like DNA-binding domains"/>
    <property type="match status" value="1"/>
</dbReference>
<dbReference type="SMART" id="SM00530">
    <property type="entry name" value="HTH_XRE"/>
    <property type="match status" value="1"/>
</dbReference>
<sequence>MRYDIDVIRKAEIELLAQMQGATSLTKKKLALDSGISRQHLGLVAKGKRNLSVKSFCDLADAFGCTATELMSKLEALMLEQIQLQTPAAADKAKGINYINKAILDKNNPKKPPKP</sequence>
<dbReference type="CDD" id="cd00093">
    <property type="entry name" value="HTH_XRE"/>
    <property type="match status" value="1"/>
</dbReference>
<accession>A0A380S5U3</accession>
<dbReference type="RefSeq" id="WP_109573021.1">
    <property type="nucleotide sequence ID" value="NZ_UHJL01000002.1"/>
</dbReference>
<dbReference type="InterPro" id="IPR010982">
    <property type="entry name" value="Lambda_DNA-bd_dom_sf"/>
</dbReference>
<dbReference type="AlphaFoldDB" id="A0A380S5U3"/>
<proteinExistence type="predicted"/>